<dbReference type="AlphaFoldDB" id="A0A5B7H6R3"/>
<organism evidence="1 2">
    <name type="scientific">Portunus trituberculatus</name>
    <name type="common">Swimming crab</name>
    <name type="synonym">Neptunus trituberculatus</name>
    <dbReference type="NCBI Taxonomy" id="210409"/>
    <lineage>
        <taxon>Eukaryota</taxon>
        <taxon>Metazoa</taxon>
        <taxon>Ecdysozoa</taxon>
        <taxon>Arthropoda</taxon>
        <taxon>Crustacea</taxon>
        <taxon>Multicrustacea</taxon>
        <taxon>Malacostraca</taxon>
        <taxon>Eumalacostraca</taxon>
        <taxon>Eucarida</taxon>
        <taxon>Decapoda</taxon>
        <taxon>Pleocyemata</taxon>
        <taxon>Brachyura</taxon>
        <taxon>Eubrachyura</taxon>
        <taxon>Portunoidea</taxon>
        <taxon>Portunidae</taxon>
        <taxon>Portuninae</taxon>
        <taxon>Portunus</taxon>
    </lineage>
</organism>
<keyword evidence="2" id="KW-1185">Reference proteome</keyword>
<name>A0A5B7H6R3_PORTR</name>
<sequence>MPRRSGSATSSPTKINFFPFSGDLNTTYPFLRRSKGVQLSSSTGASSIFSIPCPSVHSLTLTFAGFQSTGIDLDIFTFSLFLMR</sequence>
<protein>
    <submittedName>
        <fullName evidence="1">Uncharacterized protein</fullName>
    </submittedName>
</protein>
<accession>A0A5B7H6R3</accession>
<gene>
    <name evidence="1" type="ORF">E2C01_058652</name>
</gene>
<reference evidence="1 2" key="1">
    <citation type="submission" date="2019-05" db="EMBL/GenBank/DDBJ databases">
        <title>Another draft genome of Portunus trituberculatus and its Hox gene families provides insights of decapod evolution.</title>
        <authorList>
            <person name="Jeong J.-H."/>
            <person name="Song I."/>
            <person name="Kim S."/>
            <person name="Choi T."/>
            <person name="Kim D."/>
            <person name="Ryu S."/>
            <person name="Kim W."/>
        </authorList>
    </citation>
    <scope>NUCLEOTIDE SEQUENCE [LARGE SCALE GENOMIC DNA]</scope>
    <source>
        <tissue evidence="1">Muscle</tissue>
    </source>
</reference>
<proteinExistence type="predicted"/>
<comment type="caution">
    <text evidence="1">The sequence shown here is derived from an EMBL/GenBank/DDBJ whole genome shotgun (WGS) entry which is preliminary data.</text>
</comment>
<dbReference type="Proteomes" id="UP000324222">
    <property type="component" value="Unassembled WGS sequence"/>
</dbReference>
<evidence type="ECO:0000313" key="1">
    <source>
        <dbReference type="EMBL" id="MPC64534.1"/>
    </source>
</evidence>
<dbReference type="EMBL" id="VSRR010022220">
    <property type="protein sequence ID" value="MPC64534.1"/>
    <property type="molecule type" value="Genomic_DNA"/>
</dbReference>
<evidence type="ECO:0000313" key="2">
    <source>
        <dbReference type="Proteomes" id="UP000324222"/>
    </source>
</evidence>